<dbReference type="GO" id="GO:0016887">
    <property type="term" value="F:ATP hydrolysis activity"/>
    <property type="evidence" value="ECO:0007669"/>
    <property type="project" value="InterPro"/>
</dbReference>
<dbReference type="InterPro" id="IPR039421">
    <property type="entry name" value="Type_1_exporter"/>
</dbReference>
<name>A0A6I6JWN3_9BACT</name>
<dbReference type="PANTHER" id="PTHR24221:SF654">
    <property type="entry name" value="ATP-BINDING CASSETTE SUB-FAMILY B MEMBER 6"/>
    <property type="match status" value="1"/>
</dbReference>
<keyword evidence="3" id="KW-0547">Nucleotide-binding</keyword>
<dbReference type="GO" id="GO:0034040">
    <property type="term" value="F:ATPase-coupled lipid transmembrane transporter activity"/>
    <property type="evidence" value="ECO:0007669"/>
    <property type="project" value="TreeGrafter"/>
</dbReference>
<dbReference type="Proteomes" id="UP000428260">
    <property type="component" value="Chromosome"/>
</dbReference>
<dbReference type="PROSITE" id="PS50893">
    <property type="entry name" value="ABC_TRANSPORTER_2"/>
    <property type="match status" value="1"/>
</dbReference>
<evidence type="ECO:0000259" key="7">
    <source>
        <dbReference type="PROSITE" id="PS50893"/>
    </source>
</evidence>
<keyword evidence="5" id="KW-1133">Transmembrane helix</keyword>
<dbReference type="PANTHER" id="PTHR24221">
    <property type="entry name" value="ATP-BINDING CASSETTE SUB-FAMILY B"/>
    <property type="match status" value="1"/>
</dbReference>
<evidence type="ECO:0000256" key="4">
    <source>
        <dbReference type="ARBA" id="ARBA00022840"/>
    </source>
</evidence>
<dbReference type="Gene3D" id="3.40.50.300">
    <property type="entry name" value="P-loop containing nucleotide triphosphate hydrolases"/>
    <property type="match status" value="1"/>
</dbReference>
<dbReference type="InterPro" id="IPR036640">
    <property type="entry name" value="ABC1_TM_sf"/>
</dbReference>
<dbReference type="SMART" id="SM00382">
    <property type="entry name" value="AAA"/>
    <property type="match status" value="1"/>
</dbReference>
<keyword evidence="2" id="KW-0812">Transmembrane</keyword>
<dbReference type="GO" id="GO:0005524">
    <property type="term" value="F:ATP binding"/>
    <property type="evidence" value="ECO:0007669"/>
    <property type="project" value="UniProtKB-KW"/>
</dbReference>
<dbReference type="CDD" id="cd03228">
    <property type="entry name" value="ABCC_MRP_Like"/>
    <property type="match status" value="1"/>
</dbReference>
<evidence type="ECO:0000256" key="5">
    <source>
        <dbReference type="ARBA" id="ARBA00022989"/>
    </source>
</evidence>
<comment type="subcellular location">
    <subcellularLocation>
        <location evidence="1">Cell membrane</location>
        <topology evidence="1">Multi-pass membrane protein</topology>
    </subcellularLocation>
</comment>
<protein>
    <submittedName>
        <fullName evidence="8">ATP-binding cassette domain-containing protein</fullName>
    </submittedName>
</protein>
<dbReference type="Gene3D" id="1.20.1560.10">
    <property type="entry name" value="ABC transporter type 1, transmembrane domain"/>
    <property type="match status" value="1"/>
</dbReference>
<proteinExistence type="predicted"/>
<keyword evidence="6" id="KW-0472">Membrane</keyword>
<feature type="domain" description="ABC transporter" evidence="7">
    <location>
        <begin position="81"/>
        <end position="314"/>
    </location>
</feature>
<evidence type="ECO:0000313" key="8">
    <source>
        <dbReference type="EMBL" id="QGY43533.1"/>
    </source>
</evidence>
<gene>
    <name evidence="8" type="ORF">GM418_07620</name>
</gene>
<dbReference type="InterPro" id="IPR027417">
    <property type="entry name" value="P-loop_NTPase"/>
</dbReference>
<evidence type="ECO:0000256" key="3">
    <source>
        <dbReference type="ARBA" id="ARBA00022741"/>
    </source>
</evidence>
<dbReference type="SUPFAM" id="SSF52540">
    <property type="entry name" value="P-loop containing nucleoside triphosphate hydrolases"/>
    <property type="match status" value="1"/>
</dbReference>
<reference evidence="8 9" key="1">
    <citation type="submission" date="2019-11" db="EMBL/GenBank/DDBJ databases">
        <authorList>
            <person name="Zheng R.K."/>
            <person name="Sun C.M."/>
        </authorList>
    </citation>
    <scope>NUCLEOTIDE SEQUENCE [LARGE SCALE GENOMIC DNA]</scope>
    <source>
        <strain evidence="8 9">WC007</strain>
    </source>
</reference>
<keyword evidence="4 8" id="KW-0067">ATP-binding</keyword>
<dbReference type="KEGG" id="mcos:GM418_07620"/>
<dbReference type="InterPro" id="IPR003593">
    <property type="entry name" value="AAA+_ATPase"/>
</dbReference>
<dbReference type="PROSITE" id="PS00211">
    <property type="entry name" value="ABC_TRANSPORTER_1"/>
    <property type="match status" value="1"/>
</dbReference>
<dbReference type="InterPro" id="IPR003439">
    <property type="entry name" value="ABC_transporter-like_ATP-bd"/>
</dbReference>
<sequence length="320" mass="36674">MVCVSRFKHQIMLGQMMAIITLIGSLGTSVVNIAMANIQFQEAKIAFDRMYEFASAKPETESQNKSKKFRTDNSSTSLNQLRVENLNFRFPGKSLLLKNINFNVKKGEIITLFGEIGCGKSTLLSILQRFHSFESGKIKINNENWDNTSLYQWREKVTSVSQHVQLFNGTILENICLEENPDAEKVIQFCQEYGFHSFIMEFQQEYATIVNENSTNLSGGQRQLIALARALYSYPQLLLLDEATAAMGRRTEHFVIELLQRIKTDMTIIFVTHRPQLARYTDRIYVIEDKTVSAVGAHEKLIQINQFYKDAFLELVDNQA</sequence>
<dbReference type="Pfam" id="PF00005">
    <property type="entry name" value="ABC_tran"/>
    <property type="match status" value="1"/>
</dbReference>
<evidence type="ECO:0000256" key="2">
    <source>
        <dbReference type="ARBA" id="ARBA00022692"/>
    </source>
</evidence>
<evidence type="ECO:0000256" key="1">
    <source>
        <dbReference type="ARBA" id="ARBA00004651"/>
    </source>
</evidence>
<accession>A0A6I6JWN3</accession>
<dbReference type="EMBL" id="CP046401">
    <property type="protein sequence ID" value="QGY43533.1"/>
    <property type="molecule type" value="Genomic_DNA"/>
</dbReference>
<dbReference type="GO" id="GO:0005886">
    <property type="term" value="C:plasma membrane"/>
    <property type="evidence" value="ECO:0007669"/>
    <property type="project" value="UniProtKB-SubCell"/>
</dbReference>
<keyword evidence="9" id="KW-1185">Reference proteome</keyword>
<dbReference type="SUPFAM" id="SSF90123">
    <property type="entry name" value="ABC transporter transmembrane region"/>
    <property type="match status" value="1"/>
</dbReference>
<evidence type="ECO:0000256" key="6">
    <source>
        <dbReference type="ARBA" id="ARBA00023136"/>
    </source>
</evidence>
<organism evidence="8 9">
    <name type="scientific">Maribellus comscasis</name>
    <dbReference type="NCBI Taxonomy" id="2681766"/>
    <lineage>
        <taxon>Bacteria</taxon>
        <taxon>Pseudomonadati</taxon>
        <taxon>Bacteroidota</taxon>
        <taxon>Bacteroidia</taxon>
        <taxon>Marinilabiliales</taxon>
        <taxon>Prolixibacteraceae</taxon>
        <taxon>Maribellus</taxon>
    </lineage>
</organism>
<dbReference type="AlphaFoldDB" id="A0A6I6JWN3"/>
<evidence type="ECO:0000313" key="9">
    <source>
        <dbReference type="Proteomes" id="UP000428260"/>
    </source>
</evidence>
<dbReference type="InterPro" id="IPR017871">
    <property type="entry name" value="ABC_transporter-like_CS"/>
</dbReference>